<sequence length="496" mass="57251">MLEIAKEDILSRLQFDNPWWETDRKGKVIYEDMPRRKYFEAFSQNILDTSVRRATVLMGPRRVGKTVMVYHTIRLLLDSGISAVNILYVSLETPIYTGLPLERILKYFQELFNHDRNSRLFVFFDEIQYLRQWEIHLKSLVDSFPICRFVATGSAAAALRLKSTESGAGRFSDYILPPLTFAEYLMFIGKENELIETNVHGSEDSSYPSKIYEFLSKDIDQLNDTFINYLNFGGYPEAVFSETIRQDPGQYIKSDIIDKVLLRDLPSLYGISDIQELNRLFTTLAYNSGNEVSLDGLSQSSGVAKNTIKRYLEYLEAAFLIRRVERIDQNAKKFKRAVCFKVYLTNPSMRAALFGQLETDYKAMGAMTETAIFSQWQHSKMIELYYARWKTGEIDIVHLDAAHQSPSWIVEVKWSDRPHSTPSELDNCIEFLKKNPGISQPILVTSKTIRDANFLYKDIRFRFEPASLYAYALSANILRNIDNKVKGSRARSLPLE</sequence>
<accession>A0A551XRQ0</accession>
<keyword evidence="3" id="KW-0067">ATP-binding</keyword>
<protein>
    <submittedName>
        <fullName evidence="3">ATP-binding protein</fullName>
    </submittedName>
</protein>
<dbReference type="PANTHER" id="PTHR33295">
    <property type="entry name" value="ATPASE"/>
    <property type="match status" value="1"/>
</dbReference>
<evidence type="ECO:0000313" key="3">
    <source>
        <dbReference type="EMBL" id="TRT51392.1"/>
    </source>
</evidence>
<dbReference type="InterPro" id="IPR041682">
    <property type="entry name" value="AAA_14"/>
</dbReference>
<dbReference type="PANTHER" id="PTHR33295:SF8">
    <property type="entry name" value="AAA+ ATPASE DOMAIN-CONTAINING PROTEIN"/>
    <property type="match status" value="1"/>
</dbReference>
<dbReference type="InterPro" id="IPR027417">
    <property type="entry name" value="P-loop_NTPase"/>
</dbReference>
<feature type="domain" description="AAA" evidence="1">
    <location>
        <begin position="52"/>
        <end position="185"/>
    </location>
</feature>
<organism evidence="3 4">
    <name type="scientific">Microcystis aeruginosa Ma_QC_C_20070703_M131</name>
    <dbReference type="NCBI Taxonomy" id="2486263"/>
    <lineage>
        <taxon>Bacteria</taxon>
        <taxon>Bacillati</taxon>
        <taxon>Cyanobacteriota</taxon>
        <taxon>Cyanophyceae</taxon>
        <taxon>Oscillatoriophycideae</taxon>
        <taxon>Chroococcales</taxon>
        <taxon>Microcystaceae</taxon>
        <taxon>Microcystis</taxon>
    </lineage>
</organism>
<dbReference type="Proteomes" id="UP000316443">
    <property type="component" value="Unassembled WGS sequence"/>
</dbReference>
<evidence type="ECO:0000259" key="1">
    <source>
        <dbReference type="Pfam" id="PF13173"/>
    </source>
</evidence>
<dbReference type="EMBL" id="SFCA01000160">
    <property type="protein sequence ID" value="TRT51392.1"/>
    <property type="molecule type" value="Genomic_DNA"/>
</dbReference>
<dbReference type="Gene3D" id="3.40.50.300">
    <property type="entry name" value="P-loop containing nucleotide triphosphate hydrolases"/>
    <property type="match status" value="1"/>
</dbReference>
<feature type="domain" description="DUF4143" evidence="2">
    <location>
        <begin position="263"/>
        <end position="415"/>
    </location>
</feature>
<dbReference type="GO" id="GO:0005524">
    <property type="term" value="F:ATP binding"/>
    <property type="evidence" value="ECO:0007669"/>
    <property type="project" value="UniProtKB-KW"/>
</dbReference>
<dbReference type="AlphaFoldDB" id="A0A551XRQ0"/>
<gene>
    <name evidence="3" type="ORF">EWV85_15770</name>
</gene>
<dbReference type="InterPro" id="IPR025420">
    <property type="entry name" value="DUF4143"/>
</dbReference>
<keyword evidence="3" id="KW-0547">Nucleotide-binding</keyword>
<name>A0A551XRQ0_MICAE</name>
<dbReference type="Pfam" id="PF13173">
    <property type="entry name" value="AAA_14"/>
    <property type="match status" value="1"/>
</dbReference>
<comment type="caution">
    <text evidence="3">The sequence shown here is derived from an EMBL/GenBank/DDBJ whole genome shotgun (WGS) entry which is preliminary data.</text>
</comment>
<evidence type="ECO:0000313" key="4">
    <source>
        <dbReference type="Proteomes" id="UP000316443"/>
    </source>
</evidence>
<evidence type="ECO:0000259" key="2">
    <source>
        <dbReference type="Pfam" id="PF13635"/>
    </source>
</evidence>
<proteinExistence type="predicted"/>
<dbReference type="SUPFAM" id="SSF52540">
    <property type="entry name" value="P-loop containing nucleoside triphosphate hydrolases"/>
    <property type="match status" value="1"/>
</dbReference>
<reference evidence="3 4" key="1">
    <citation type="submission" date="2019-01" db="EMBL/GenBank/DDBJ databases">
        <title>Coherence of Microcystis species and biogeography revealed through population genomics.</title>
        <authorList>
            <person name="Perez-Carrascal O.M."/>
            <person name="Terrat Y."/>
            <person name="Giani A."/>
            <person name="Fortin N."/>
            <person name="Tromas N."/>
            <person name="Shapiro B.J."/>
        </authorList>
    </citation>
    <scope>NUCLEOTIDE SEQUENCE [LARGE SCALE GENOMIC DNA]</scope>
    <source>
        <strain evidence="3">Ma_QC_C_20070703_M131</strain>
    </source>
</reference>
<dbReference type="Pfam" id="PF13635">
    <property type="entry name" value="DUF4143"/>
    <property type="match status" value="1"/>
</dbReference>